<dbReference type="GO" id="GO:0005576">
    <property type="term" value="C:extracellular region"/>
    <property type="evidence" value="ECO:0007669"/>
    <property type="project" value="UniProtKB-SubCell"/>
</dbReference>
<evidence type="ECO:0000256" key="4">
    <source>
        <dbReference type="ARBA" id="ARBA00022933"/>
    </source>
</evidence>
<dbReference type="InterPro" id="IPR007671">
    <property type="entry name" value="Selenoprotein-P_N"/>
</dbReference>
<dbReference type="Proteomes" id="UP000694397">
    <property type="component" value="Chromosome 3"/>
</dbReference>
<feature type="domain" description="Selenoprotein P N-terminal" evidence="7">
    <location>
        <begin position="1"/>
        <end position="159"/>
    </location>
</feature>
<evidence type="ECO:0000256" key="3">
    <source>
        <dbReference type="ARBA" id="ARBA00022729"/>
    </source>
</evidence>
<dbReference type="InterPro" id="IPR037941">
    <property type="entry name" value="SeP"/>
</dbReference>
<evidence type="ECO:0000259" key="7">
    <source>
        <dbReference type="Pfam" id="PF04592"/>
    </source>
</evidence>
<dbReference type="GeneTree" id="ENSGT00510000049326"/>
<dbReference type="PANTHER" id="PTHR10105:SF4">
    <property type="entry name" value="SELENOPROTEIN P2"/>
    <property type="match status" value="1"/>
</dbReference>
<reference evidence="8" key="2">
    <citation type="submission" date="2025-08" db="UniProtKB">
        <authorList>
            <consortium name="Ensembl"/>
        </authorList>
    </citation>
    <scope>IDENTIFICATION</scope>
</reference>
<proteinExistence type="predicted"/>
<dbReference type="Pfam" id="PF04592">
    <property type="entry name" value="SelP_N"/>
    <property type="match status" value="1"/>
</dbReference>
<keyword evidence="9" id="KW-1185">Reference proteome</keyword>
<dbReference type="AlphaFoldDB" id="A0A8C9SF11"/>
<dbReference type="Ensembl" id="ENSSFOT00015033591.2">
    <property type="protein sequence ID" value="ENSSFOP00015033226.2"/>
    <property type="gene ID" value="ENSSFOG00015021207.2"/>
</dbReference>
<gene>
    <name evidence="8" type="primary">selenop2</name>
</gene>
<dbReference type="GO" id="GO:0001887">
    <property type="term" value="P:selenium compound metabolic process"/>
    <property type="evidence" value="ECO:0007669"/>
    <property type="project" value="TreeGrafter"/>
</dbReference>
<sequence length="164" mass="19220">MGVLRNKLLRYGLQNVSYLIVNQQDISSRRQYQELKRRAPKEIPVYQQAPRQQNVWKLLNGAKDDFLIYDRCGRLTFHIVLPYTFLQYPYVEAAIWVSYRKDICGNCSVSDAIEEGDTEEPLKKGWAAEVPEGQHHHPHSHGKRLQKQHLPHHHNDRHHTQGGH</sequence>
<evidence type="ECO:0000313" key="8">
    <source>
        <dbReference type="Ensembl" id="ENSSFOP00015033226.2"/>
    </source>
</evidence>
<feature type="region of interest" description="Disordered" evidence="6">
    <location>
        <begin position="131"/>
        <end position="164"/>
    </location>
</feature>
<evidence type="ECO:0000256" key="6">
    <source>
        <dbReference type="SAM" id="MobiDB-lite"/>
    </source>
</evidence>
<comment type="subcellular location">
    <subcellularLocation>
        <location evidence="1">Secreted</location>
    </subcellularLocation>
</comment>
<keyword evidence="5" id="KW-0325">Glycoprotein</keyword>
<evidence type="ECO:0000313" key="9">
    <source>
        <dbReference type="Proteomes" id="UP000694397"/>
    </source>
</evidence>
<reference evidence="8 9" key="1">
    <citation type="submission" date="2019-04" db="EMBL/GenBank/DDBJ databases">
        <authorList>
            <consortium name="Wellcome Sanger Institute Data Sharing"/>
        </authorList>
    </citation>
    <scope>NUCLEOTIDE SEQUENCE [LARGE SCALE GENOMIC DNA]</scope>
</reference>
<evidence type="ECO:0000256" key="5">
    <source>
        <dbReference type="ARBA" id="ARBA00023180"/>
    </source>
</evidence>
<evidence type="ECO:0000256" key="2">
    <source>
        <dbReference type="ARBA" id="ARBA00022525"/>
    </source>
</evidence>
<protein>
    <recommendedName>
        <fullName evidence="7">Selenoprotein P N-terminal domain-containing protein</fullName>
    </recommendedName>
</protein>
<keyword evidence="3" id="KW-0732">Signal</keyword>
<organism evidence="8 9">
    <name type="scientific">Scleropages formosus</name>
    <name type="common">Asian bonytongue</name>
    <name type="synonym">Osteoglossum formosum</name>
    <dbReference type="NCBI Taxonomy" id="113540"/>
    <lineage>
        <taxon>Eukaryota</taxon>
        <taxon>Metazoa</taxon>
        <taxon>Chordata</taxon>
        <taxon>Craniata</taxon>
        <taxon>Vertebrata</taxon>
        <taxon>Euteleostomi</taxon>
        <taxon>Actinopterygii</taxon>
        <taxon>Neopterygii</taxon>
        <taxon>Teleostei</taxon>
        <taxon>Osteoglossocephala</taxon>
        <taxon>Osteoglossomorpha</taxon>
        <taxon>Osteoglossiformes</taxon>
        <taxon>Osteoglossidae</taxon>
        <taxon>Scleropages</taxon>
    </lineage>
</organism>
<feature type="compositionally biased region" description="Basic residues" evidence="6">
    <location>
        <begin position="136"/>
        <end position="164"/>
    </location>
</feature>
<accession>A0A8C9SF11</accession>
<reference evidence="8" key="3">
    <citation type="submission" date="2025-09" db="UniProtKB">
        <authorList>
            <consortium name="Ensembl"/>
        </authorList>
    </citation>
    <scope>IDENTIFICATION</scope>
</reference>
<dbReference type="OrthoDB" id="6134775at2759"/>
<evidence type="ECO:0000256" key="1">
    <source>
        <dbReference type="ARBA" id="ARBA00004613"/>
    </source>
</evidence>
<keyword evidence="2" id="KW-0964">Secreted</keyword>
<keyword evidence="4" id="KW-0712">Selenocysteine</keyword>
<dbReference type="GO" id="GO:0008430">
    <property type="term" value="F:selenium binding"/>
    <property type="evidence" value="ECO:0007669"/>
    <property type="project" value="InterPro"/>
</dbReference>
<name>A0A8C9SF11_SCLFO</name>
<dbReference type="PANTHER" id="PTHR10105">
    <property type="entry name" value="SELENOPROTEIN P"/>
    <property type="match status" value="1"/>
</dbReference>